<dbReference type="GO" id="GO:0008270">
    <property type="term" value="F:zinc ion binding"/>
    <property type="evidence" value="ECO:0007669"/>
    <property type="project" value="InterPro"/>
</dbReference>
<feature type="domain" description="Xylanolytic transcriptional activator regulatory" evidence="6">
    <location>
        <begin position="160"/>
        <end position="233"/>
    </location>
</feature>
<reference evidence="7 8" key="1">
    <citation type="submission" date="2018-05" db="EMBL/GenBank/DDBJ databases">
        <title>Genome sequencing and assembly of the regulated plant pathogen Lachnellula willkommii and related sister species for the development of diagnostic species identification markers.</title>
        <authorList>
            <person name="Giroux E."/>
            <person name="Bilodeau G."/>
        </authorList>
    </citation>
    <scope>NUCLEOTIDE SEQUENCE [LARGE SCALE GENOMIC DNA]</scope>
    <source>
        <strain evidence="7 8">CBS 185.66</strain>
    </source>
</reference>
<dbReference type="EMBL" id="QGMH01000078">
    <property type="protein sequence ID" value="TVY26052.1"/>
    <property type="molecule type" value="Genomic_DNA"/>
</dbReference>
<evidence type="ECO:0000259" key="6">
    <source>
        <dbReference type="SMART" id="SM00906"/>
    </source>
</evidence>
<name>A0A8H8TXY8_9HELO</name>
<dbReference type="GO" id="GO:0000981">
    <property type="term" value="F:DNA-binding transcription factor activity, RNA polymerase II-specific"/>
    <property type="evidence" value="ECO:0007669"/>
    <property type="project" value="InterPro"/>
</dbReference>
<dbReference type="PANTHER" id="PTHR47338:SF4">
    <property type="entry name" value="ZN(II)2CYS6 TRANSCRIPTION FACTOR (EUROFUNG)"/>
    <property type="match status" value="1"/>
</dbReference>
<gene>
    <name evidence="7" type="ORF">LHYA1_G004306</name>
</gene>
<dbReference type="RefSeq" id="XP_031004840.1">
    <property type="nucleotide sequence ID" value="XM_031149268.1"/>
</dbReference>
<keyword evidence="8" id="KW-1185">Reference proteome</keyword>
<keyword evidence="4" id="KW-0804">Transcription</keyword>
<evidence type="ECO:0000313" key="8">
    <source>
        <dbReference type="Proteomes" id="UP000431533"/>
    </source>
</evidence>
<protein>
    <submittedName>
        <fullName evidence="7">Putative transcriptional regulatory protein</fullName>
    </submittedName>
</protein>
<comment type="caution">
    <text evidence="7">The sequence shown here is derived from an EMBL/GenBank/DDBJ whole genome shotgun (WGS) entry which is preliminary data.</text>
</comment>
<dbReference type="InterPro" id="IPR050815">
    <property type="entry name" value="TF_fung"/>
</dbReference>
<comment type="subcellular location">
    <subcellularLocation>
        <location evidence="1">Nucleus</location>
    </subcellularLocation>
</comment>
<evidence type="ECO:0000256" key="2">
    <source>
        <dbReference type="ARBA" id="ARBA00022723"/>
    </source>
</evidence>
<dbReference type="GO" id="GO:0005634">
    <property type="term" value="C:nucleus"/>
    <property type="evidence" value="ECO:0007669"/>
    <property type="project" value="UniProtKB-SubCell"/>
</dbReference>
<dbReference type="PANTHER" id="PTHR47338">
    <property type="entry name" value="ZN(II)2CYS6 TRANSCRIPTION FACTOR (EUROFUNG)-RELATED"/>
    <property type="match status" value="1"/>
</dbReference>
<dbReference type="OrthoDB" id="424974at2759"/>
<evidence type="ECO:0000313" key="7">
    <source>
        <dbReference type="EMBL" id="TVY26052.1"/>
    </source>
</evidence>
<dbReference type="Pfam" id="PF04082">
    <property type="entry name" value="Fungal_trans"/>
    <property type="match status" value="1"/>
</dbReference>
<evidence type="ECO:0000256" key="4">
    <source>
        <dbReference type="ARBA" id="ARBA00023163"/>
    </source>
</evidence>
<evidence type="ECO:0000256" key="1">
    <source>
        <dbReference type="ARBA" id="ARBA00004123"/>
    </source>
</evidence>
<dbReference type="GeneID" id="41984504"/>
<dbReference type="AlphaFoldDB" id="A0A8H8TXY8"/>
<dbReference type="Proteomes" id="UP000431533">
    <property type="component" value="Unassembled WGS sequence"/>
</dbReference>
<organism evidence="7 8">
    <name type="scientific">Lachnellula hyalina</name>
    <dbReference type="NCBI Taxonomy" id="1316788"/>
    <lineage>
        <taxon>Eukaryota</taxon>
        <taxon>Fungi</taxon>
        <taxon>Dikarya</taxon>
        <taxon>Ascomycota</taxon>
        <taxon>Pezizomycotina</taxon>
        <taxon>Leotiomycetes</taxon>
        <taxon>Helotiales</taxon>
        <taxon>Lachnaceae</taxon>
        <taxon>Lachnellula</taxon>
    </lineage>
</organism>
<keyword evidence="5" id="KW-0539">Nucleus</keyword>
<dbReference type="CDD" id="cd12148">
    <property type="entry name" value="fungal_TF_MHR"/>
    <property type="match status" value="1"/>
</dbReference>
<accession>A0A8H8TXY8</accession>
<proteinExistence type="predicted"/>
<sequence>MPTYFRLPAIIYEGPQPLADKSSHSLPPPHVLSSLVDTYFTHVQNQPYCFFHPGRFRQRLSDGLLPDYLLFAVLASALRFSNNSYYNGAYAEATTMYARESWKQIVMSWLATESDPDICLCQAITLLSVIDFTGNNSSCASGCGRFLLNLRDLAGRRHQSWLKIGLSIRIAQDLCLMNEPNPSLPYEDQEERRRVFWSIYILDKLCSCGRARPAASTYFSEHSIFYPKGPVFIFVKYHLIHCFTSLTNNLLTFAILVVADAHCRVQLPCDDAAFQDSVYKTTSTLDRTLCAGDSSTYYPEGGLALVVLVACILGRSAQHSIHESSNGETWLPPWDSKSEFATIYSVLLQLEARFELGGSINEAIQRNSLPGGGPNMQVVGSLIFAKAIFHTSQCILHHPFLLSLQLKNNGLKAPASFLSRALQTCREHACSMSELVSDSSRAGCTAFYSFIGYCTTVASGIHTMFLNNTDVYIHQKAVECIKSDKVFLGKFSRFWANGRIMSLILQNLTAQSISSTSLVTSPPNTANLDQNTTGNLWAAVDYTTMCTKKPAPELELDLLFGESAVNGPSNSNHYFSPPVALLDEQSPYADLMFDSTSPITAFLRGSSMNFGG</sequence>
<dbReference type="GO" id="GO:0006351">
    <property type="term" value="P:DNA-templated transcription"/>
    <property type="evidence" value="ECO:0007669"/>
    <property type="project" value="InterPro"/>
</dbReference>
<keyword evidence="2" id="KW-0479">Metal-binding</keyword>
<evidence type="ECO:0000256" key="5">
    <source>
        <dbReference type="ARBA" id="ARBA00023242"/>
    </source>
</evidence>
<dbReference type="InterPro" id="IPR007219">
    <property type="entry name" value="XnlR_reg_dom"/>
</dbReference>
<evidence type="ECO:0000256" key="3">
    <source>
        <dbReference type="ARBA" id="ARBA00023015"/>
    </source>
</evidence>
<dbReference type="GO" id="GO:0003677">
    <property type="term" value="F:DNA binding"/>
    <property type="evidence" value="ECO:0007669"/>
    <property type="project" value="InterPro"/>
</dbReference>
<dbReference type="SMART" id="SM00906">
    <property type="entry name" value="Fungal_trans"/>
    <property type="match status" value="1"/>
</dbReference>
<keyword evidence="3" id="KW-0805">Transcription regulation</keyword>